<sequence length="156" mass="17323">MRNSQLPALEEVEKLTSQILKVVAESLAALGPPANSVRASDGMFVNVPDALRQVIKRRRAREICFSAGLFADPAWDILLDLTIARIERRDLSVTDVCIAAAVPQTTALRWIGTLERQGLVDRIPDPRDSRRVIVRLSAEGWSRMERYLAMTGIGLT</sequence>
<evidence type="ECO:0000259" key="1">
    <source>
        <dbReference type="Pfam" id="PF13463"/>
    </source>
</evidence>
<accession>A0ABV7XCB9</accession>
<evidence type="ECO:0000313" key="2">
    <source>
        <dbReference type="EMBL" id="MFC3713815.1"/>
    </source>
</evidence>
<dbReference type="InterPro" id="IPR036390">
    <property type="entry name" value="WH_DNA-bd_sf"/>
</dbReference>
<dbReference type="RefSeq" id="WP_380862678.1">
    <property type="nucleotide sequence ID" value="NZ_JBHRXV010000011.1"/>
</dbReference>
<dbReference type="Proteomes" id="UP001595615">
    <property type="component" value="Unassembled WGS sequence"/>
</dbReference>
<organism evidence="2 3">
    <name type="scientific">Sphingoaurantiacus capsulatus</name>
    <dbReference type="NCBI Taxonomy" id="1771310"/>
    <lineage>
        <taxon>Bacteria</taxon>
        <taxon>Pseudomonadati</taxon>
        <taxon>Pseudomonadota</taxon>
        <taxon>Alphaproteobacteria</taxon>
        <taxon>Sphingomonadales</taxon>
        <taxon>Sphingosinicellaceae</taxon>
        <taxon>Sphingoaurantiacus</taxon>
    </lineage>
</organism>
<keyword evidence="3" id="KW-1185">Reference proteome</keyword>
<protein>
    <submittedName>
        <fullName evidence="2">Winged helix DNA-binding protein</fullName>
    </submittedName>
</protein>
<dbReference type="InterPro" id="IPR036388">
    <property type="entry name" value="WH-like_DNA-bd_sf"/>
</dbReference>
<dbReference type="Pfam" id="PF13463">
    <property type="entry name" value="HTH_27"/>
    <property type="match status" value="1"/>
</dbReference>
<keyword evidence="2" id="KW-0238">DNA-binding</keyword>
<reference evidence="3" key="1">
    <citation type="journal article" date="2019" name="Int. J. Syst. Evol. Microbiol.">
        <title>The Global Catalogue of Microorganisms (GCM) 10K type strain sequencing project: providing services to taxonomists for standard genome sequencing and annotation.</title>
        <authorList>
            <consortium name="The Broad Institute Genomics Platform"/>
            <consortium name="The Broad Institute Genome Sequencing Center for Infectious Disease"/>
            <person name="Wu L."/>
            <person name="Ma J."/>
        </authorList>
    </citation>
    <scope>NUCLEOTIDE SEQUENCE [LARGE SCALE GENOMIC DNA]</scope>
    <source>
        <strain evidence="3">KCTC 42644</strain>
    </source>
</reference>
<name>A0ABV7XCB9_9SPHN</name>
<gene>
    <name evidence="2" type="ORF">ACFOMD_14660</name>
</gene>
<comment type="caution">
    <text evidence="2">The sequence shown here is derived from an EMBL/GenBank/DDBJ whole genome shotgun (WGS) entry which is preliminary data.</text>
</comment>
<dbReference type="SUPFAM" id="SSF46785">
    <property type="entry name" value="Winged helix' DNA-binding domain"/>
    <property type="match status" value="1"/>
</dbReference>
<feature type="domain" description="HTH marR-type" evidence="1">
    <location>
        <begin position="89"/>
        <end position="140"/>
    </location>
</feature>
<dbReference type="EMBL" id="JBHRXV010000011">
    <property type="protein sequence ID" value="MFC3713815.1"/>
    <property type="molecule type" value="Genomic_DNA"/>
</dbReference>
<dbReference type="GO" id="GO:0003677">
    <property type="term" value="F:DNA binding"/>
    <property type="evidence" value="ECO:0007669"/>
    <property type="project" value="UniProtKB-KW"/>
</dbReference>
<dbReference type="InterPro" id="IPR000835">
    <property type="entry name" value="HTH_MarR-typ"/>
</dbReference>
<evidence type="ECO:0000313" key="3">
    <source>
        <dbReference type="Proteomes" id="UP001595615"/>
    </source>
</evidence>
<proteinExistence type="predicted"/>
<dbReference type="Gene3D" id="1.10.10.10">
    <property type="entry name" value="Winged helix-like DNA-binding domain superfamily/Winged helix DNA-binding domain"/>
    <property type="match status" value="1"/>
</dbReference>